<dbReference type="EMBL" id="CP001463">
    <property type="protein sequence ID" value="ACS89419.1"/>
    <property type="molecule type" value="Genomic_DNA"/>
</dbReference>
<reference evidence="4 5" key="1">
    <citation type="journal article" date="2009" name="Appl. Environ. Microbiol.">
        <title>Metabolic versatility and indigenous origin of the archaeon Thermococcus sibiricus, isolated from a siberian oil reservoir, as revealed by genome analysis.</title>
        <authorList>
            <person name="Mardanov A.V."/>
            <person name="Ravin N.V."/>
            <person name="Svetlitchnyi V.A."/>
            <person name="Beletsky A.V."/>
            <person name="Miroshnichenko M.L."/>
            <person name="Bonch-Osmolovskaya E.A."/>
            <person name="Skryabin K.G."/>
        </authorList>
    </citation>
    <scope>NUCLEOTIDE SEQUENCE [LARGE SCALE GENOMIC DNA]</scope>
    <source>
        <strain evidence="5">DSM 12597 / MM 739</strain>
    </source>
</reference>
<dbReference type="GO" id="GO:0002937">
    <property type="term" value="P:tRNA 4-thiouridine biosynthesis"/>
    <property type="evidence" value="ECO:0007669"/>
    <property type="project" value="TreeGrafter"/>
</dbReference>
<dbReference type="eggNOG" id="arCOG00038">
    <property type="taxonomic scope" value="Archaea"/>
</dbReference>
<evidence type="ECO:0000256" key="1">
    <source>
        <dbReference type="ARBA" id="ARBA00022741"/>
    </source>
</evidence>
<feature type="domain" description="Thil AANH" evidence="3">
    <location>
        <begin position="13"/>
        <end position="202"/>
    </location>
</feature>
<evidence type="ECO:0000259" key="3">
    <source>
        <dbReference type="Pfam" id="PF02568"/>
    </source>
</evidence>
<dbReference type="NCBIfam" id="NF006222">
    <property type="entry name" value="PRK08349.1"/>
    <property type="match status" value="1"/>
</dbReference>
<evidence type="ECO:0000256" key="2">
    <source>
        <dbReference type="ARBA" id="ARBA00022840"/>
    </source>
</evidence>
<dbReference type="GO" id="GO:0005829">
    <property type="term" value="C:cytosol"/>
    <property type="evidence" value="ECO:0007669"/>
    <property type="project" value="TreeGrafter"/>
</dbReference>
<name>C6A1C4_THESM</name>
<dbReference type="InterPro" id="IPR020536">
    <property type="entry name" value="ThiI_AANH"/>
</dbReference>
<dbReference type="HOGENOM" id="CLU_037952_0_0_2"/>
<protein>
    <submittedName>
        <fullName evidence="4">ThiI thiamin biosynthesis protein thiI</fullName>
    </submittedName>
</protein>
<dbReference type="GO" id="GO:0052837">
    <property type="term" value="P:thiazole biosynthetic process"/>
    <property type="evidence" value="ECO:0007669"/>
    <property type="project" value="TreeGrafter"/>
</dbReference>
<dbReference type="InterPro" id="IPR014729">
    <property type="entry name" value="Rossmann-like_a/b/a_fold"/>
</dbReference>
<dbReference type="Pfam" id="PF02568">
    <property type="entry name" value="ThiI"/>
    <property type="match status" value="1"/>
</dbReference>
<dbReference type="KEGG" id="tsi:TSIB_0353"/>
<evidence type="ECO:0000313" key="4">
    <source>
        <dbReference type="EMBL" id="ACS89419.1"/>
    </source>
</evidence>
<sequence>MDNIPNPGGGRVKAVALLSSGIDSPVAIYLMLKKGFTVYPIHFMQSEVNHQKVRRIWMRLKELYPDSLEELIAVDAFEYQKPIFDKLIELKKEKWICIFCKFSMLMKAAEIAKEKNAMVIITGDSLGQVASQTLDNLLIISLATDLPVLRPLIGMDKVEIEKIAKEIGTFEISIEPEESCNFVPRHPIIRGALGEFKKIYREVFGKEC</sequence>
<dbReference type="Gene3D" id="3.40.50.620">
    <property type="entry name" value="HUPs"/>
    <property type="match status" value="1"/>
</dbReference>
<dbReference type="InterPro" id="IPR050102">
    <property type="entry name" value="tRNA_sulfurtransferase_ThiI"/>
</dbReference>
<gene>
    <name evidence="4" type="ordered locus">TSIB_0353</name>
</gene>
<dbReference type="PANTHER" id="PTHR43209">
    <property type="entry name" value="TRNA SULFURTRANSFERASE"/>
    <property type="match status" value="1"/>
</dbReference>
<keyword evidence="5" id="KW-1185">Reference proteome</keyword>
<dbReference type="GO" id="GO:0005524">
    <property type="term" value="F:ATP binding"/>
    <property type="evidence" value="ECO:0007669"/>
    <property type="project" value="UniProtKB-KW"/>
</dbReference>
<dbReference type="AlphaFoldDB" id="C6A1C4"/>
<keyword evidence="1" id="KW-0547">Nucleotide-binding</keyword>
<keyword evidence="2" id="KW-0067">ATP-binding</keyword>
<dbReference type="PANTHER" id="PTHR43209:SF1">
    <property type="entry name" value="TRNA SULFURTRANSFERASE"/>
    <property type="match status" value="1"/>
</dbReference>
<accession>C6A1C4</accession>
<evidence type="ECO:0000313" key="5">
    <source>
        <dbReference type="Proteomes" id="UP000009079"/>
    </source>
</evidence>
<dbReference type="STRING" id="604354.TSIB_0353"/>
<proteinExistence type="predicted"/>
<dbReference type="GO" id="GO:0004810">
    <property type="term" value="F:CCA tRNA nucleotidyltransferase activity"/>
    <property type="evidence" value="ECO:0007669"/>
    <property type="project" value="InterPro"/>
</dbReference>
<dbReference type="SUPFAM" id="SSF52402">
    <property type="entry name" value="Adenine nucleotide alpha hydrolases-like"/>
    <property type="match status" value="1"/>
</dbReference>
<dbReference type="Proteomes" id="UP000009079">
    <property type="component" value="Chromosome"/>
</dbReference>
<organism evidence="4 5">
    <name type="scientific">Thermococcus sibiricus (strain DSM 12597 / MM 739)</name>
    <dbReference type="NCBI Taxonomy" id="604354"/>
    <lineage>
        <taxon>Archaea</taxon>
        <taxon>Methanobacteriati</taxon>
        <taxon>Methanobacteriota</taxon>
        <taxon>Thermococci</taxon>
        <taxon>Thermococcales</taxon>
        <taxon>Thermococcaceae</taxon>
        <taxon>Thermococcus</taxon>
    </lineage>
</organism>